<keyword evidence="2" id="KW-0812">Transmembrane</keyword>
<feature type="region of interest" description="Disordered" evidence="1">
    <location>
        <begin position="67"/>
        <end position="133"/>
    </location>
</feature>
<dbReference type="OrthoDB" id="3794517at2759"/>
<evidence type="ECO:0000313" key="3">
    <source>
        <dbReference type="EMBL" id="KAF3039405.1"/>
    </source>
</evidence>
<comment type="caution">
    <text evidence="3">The sequence shown here is derived from an EMBL/GenBank/DDBJ whole genome shotgun (WGS) entry which is preliminary data.</text>
</comment>
<gene>
    <name evidence="3" type="ORF">E8E12_008663</name>
</gene>
<feature type="transmembrane region" description="Helical" evidence="2">
    <location>
        <begin position="138"/>
        <end position="160"/>
    </location>
</feature>
<keyword evidence="4" id="KW-1185">Reference proteome</keyword>
<evidence type="ECO:0008006" key="5">
    <source>
        <dbReference type="Google" id="ProtNLM"/>
    </source>
</evidence>
<sequence length="241" mass="24959">MANGCGDGSKTTSYNCFCHTSSSYFSSLIGSKVESACATDNPDLQRTSAVDLFETYCHLGDSLTSVVSSTPSPSSPTSAPVPATSSADSSSTLMSSSASASPASTPHMVIASASPTPPTSTADPAEDADPPKKTNTTAIAVGVSVPISLIALATAVFLILRKKHKSPHVAAAADFDTQEKGNSVVVKVHEAHSMSSGYTGQSDVYELLQDTNPQRPVEIGSVPIHEMHQPVSELPARYSRS</sequence>
<evidence type="ECO:0000313" key="4">
    <source>
        <dbReference type="Proteomes" id="UP000758155"/>
    </source>
</evidence>
<name>A0A9P4WR22_9PLEO</name>
<dbReference type="CDD" id="cd12087">
    <property type="entry name" value="TM_EGFR-like"/>
    <property type="match status" value="1"/>
</dbReference>
<evidence type="ECO:0000256" key="1">
    <source>
        <dbReference type="SAM" id="MobiDB-lite"/>
    </source>
</evidence>
<dbReference type="AlphaFoldDB" id="A0A9P4WR22"/>
<organism evidence="3 4">
    <name type="scientific">Didymella heteroderae</name>
    <dbReference type="NCBI Taxonomy" id="1769908"/>
    <lineage>
        <taxon>Eukaryota</taxon>
        <taxon>Fungi</taxon>
        <taxon>Dikarya</taxon>
        <taxon>Ascomycota</taxon>
        <taxon>Pezizomycotina</taxon>
        <taxon>Dothideomycetes</taxon>
        <taxon>Pleosporomycetidae</taxon>
        <taxon>Pleosporales</taxon>
        <taxon>Pleosporineae</taxon>
        <taxon>Didymellaceae</taxon>
        <taxon>Didymella</taxon>
    </lineage>
</organism>
<accession>A0A9P4WR22</accession>
<keyword evidence="2" id="KW-1133">Transmembrane helix</keyword>
<dbReference type="EMBL" id="SWKV01000031">
    <property type="protein sequence ID" value="KAF3039405.1"/>
    <property type="molecule type" value="Genomic_DNA"/>
</dbReference>
<keyword evidence="2" id="KW-0472">Membrane</keyword>
<proteinExistence type="predicted"/>
<evidence type="ECO:0000256" key="2">
    <source>
        <dbReference type="SAM" id="Phobius"/>
    </source>
</evidence>
<reference evidence="3" key="1">
    <citation type="submission" date="2019-04" db="EMBL/GenBank/DDBJ databases">
        <title>Sequencing of skin fungus with MAO and IRED activity.</title>
        <authorList>
            <person name="Marsaioli A.J."/>
            <person name="Bonatto J.M.C."/>
            <person name="Reis Junior O."/>
        </authorList>
    </citation>
    <scope>NUCLEOTIDE SEQUENCE</scope>
    <source>
        <strain evidence="3">28M1</strain>
    </source>
</reference>
<dbReference type="Proteomes" id="UP000758155">
    <property type="component" value="Unassembled WGS sequence"/>
</dbReference>
<feature type="compositionally biased region" description="Low complexity" evidence="1">
    <location>
        <begin position="67"/>
        <end position="123"/>
    </location>
</feature>
<protein>
    <recommendedName>
        <fullName evidence="5">Extracellular membrane protein CFEM domain-containing protein</fullName>
    </recommendedName>
</protein>